<dbReference type="AlphaFoldDB" id="A0A922L8Z1"/>
<name>A0A922L8Z1_DERFA</name>
<keyword evidence="2" id="KW-1185">Reference proteome</keyword>
<dbReference type="Proteomes" id="UP000790347">
    <property type="component" value="Unassembled WGS sequence"/>
</dbReference>
<sequence length="67" mass="7855">MAEKNIHSTRECPSLKIIHSSPDCKIIRTYTFSIGTETRKKKKQIRSFSAQIECFDKMCEEKTLKME</sequence>
<dbReference type="EMBL" id="ASGP02000003">
    <property type="protein sequence ID" value="KAH9517587.1"/>
    <property type="molecule type" value="Genomic_DNA"/>
</dbReference>
<comment type="caution">
    <text evidence="1">The sequence shown here is derived from an EMBL/GenBank/DDBJ whole genome shotgun (WGS) entry which is preliminary data.</text>
</comment>
<reference evidence="1" key="1">
    <citation type="submission" date="2013-05" db="EMBL/GenBank/DDBJ databases">
        <authorList>
            <person name="Yim A.K.Y."/>
            <person name="Chan T.F."/>
            <person name="Ji K.M."/>
            <person name="Liu X.Y."/>
            <person name="Zhou J.W."/>
            <person name="Li R.Q."/>
            <person name="Yang K.Y."/>
            <person name="Li J."/>
            <person name="Li M."/>
            <person name="Law P.T.W."/>
            <person name="Wu Y.L."/>
            <person name="Cai Z.L."/>
            <person name="Qin H."/>
            <person name="Bao Y."/>
            <person name="Leung R.K.K."/>
            <person name="Ng P.K.S."/>
            <person name="Zou J."/>
            <person name="Zhong X.J."/>
            <person name="Ran P.X."/>
            <person name="Zhong N.S."/>
            <person name="Liu Z.G."/>
            <person name="Tsui S.K.W."/>
        </authorList>
    </citation>
    <scope>NUCLEOTIDE SEQUENCE</scope>
    <source>
        <strain evidence="1">Derf</strain>
        <tissue evidence="1">Whole organism</tissue>
    </source>
</reference>
<protein>
    <submittedName>
        <fullName evidence="1">Uncharacterized protein</fullName>
    </submittedName>
</protein>
<evidence type="ECO:0000313" key="2">
    <source>
        <dbReference type="Proteomes" id="UP000790347"/>
    </source>
</evidence>
<gene>
    <name evidence="1" type="ORF">DERF_008247</name>
</gene>
<reference evidence="1" key="2">
    <citation type="journal article" date="2022" name="Res Sq">
        <title>Comparative Genomics Reveals Insights into the Divergent Evolution of Astigmatic Mites and Household Pest Adaptations.</title>
        <authorList>
            <person name="Xiong Q."/>
            <person name="Wan A.T.-Y."/>
            <person name="Liu X.-Y."/>
            <person name="Fung C.S.-H."/>
            <person name="Xiao X."/>
            <person name="Malainual N."/>
            <person name="Hou J."/>
            <person name="Wang L."/>
            <person name="Wang M."/>
            <person name="Yang K."/>
            <person name="Cui Y."/>
            <person name="Leung E."/>
            <person name="Nong W."/>
            <person name="Shin S.-K."/>
            <person name="Au S."/>
            <person name="Jeong K.Y."/>
            <person name="Chew F.T."/>
            <person name="Hui J."/>
            <person name="Leung T.F."/>
            <person name="Tungtrongchitr A."/>
            <person name="Zhong N."/>
            <person name="Liu Z."/>
            <person name="Tsui S."/>
        </authorList>
    </citation>
    <scope>NUCLEOTIDE SEQUENCE</scope>
    <source>
        <strain evidence="1">Derf</strain>
        <tissue evidence="1">Whole organism</tissue>
    </source>
</reference>
<accession>A0A922L8Z1</accession>
<proteinExistence type="predicted"/>
<organism evidence="1 2">
    <name type="scientific">Dermatophagoides farinae</name>
    <name type="common">American house dust mite</name>
    <dbReference type="NCBI Taxonomy" id="6954"/>
    <lineage>
        <taxon>Eukaryota</taxon>
        <taxon>Metazoa</taxon>
        <taxon>Ecdysozoa</taxon>
        <taxon>Arthropoda</taxon>
        <taxon>Chelicerata</taxon>
        <taxon>Arachnida</taxon>
        <taxon>Acari</taxon>
        <taxon>Acariformes</taxon>
        <taxon>Sarcoptiformes</taxon>
        <taxon>Astigmata</taxon>
        <taxon>Psoroptidia</taxon>
        <taxon>Analgoidea</taxon>
        <taxon>Pyroglyphidae</taxon>
        <taxon>Dermatophagoidinae</taxon>
        <taxon>Dermatophagoides</taxon>
    </lineage>
</organism>
<evidence type="ECO:0000313" key="1">
    <source>
        <dbReference type="EMBL" id="KAH9517587.1"/>
    </source>
</evidence>